<name>A0AAV9U6I0_9PEZI</name>
<dbReference type="SUPFAM" id="SSF50978">
    <property type="entry name" value="WD40 repeat-like"/>
    <property type="match status" value="1"/>
</dbReference>
<evidence type="ECO:0000256" key="1">
    <source>
        <dbReference type="PROSITE-ProRule" id="PRU00221"/>
    </source>
</evidence>
<proteinExistence type="predicted"/>
<dbReference type="AlphaFoldDB" id="A0AAV9U6I0"/>
<accession>A0AAV9U6I0</accession>
<keyword evidence="3" id="KW-1185">Reference proteome</keyword>
<dbReference type="Proteomes" id="UP001373714">
    <property type="component" value="Unassembled WGS sequence"/>
</dbReference>
<evidence type="ECO:0000313" key="3">
    <source>
        <dbReference type="Proteomes" id="UP001373714"/>
    </source>
</evidence>
<evidence type="ECO:0000313" key="2">
    <source>
        <dbReference type="EMBL" id="KAK6334288.1"/>
    </source>
</evidence>
<feature type="repeat" description="WD" evidence="1">
    <location>
        <begin position="14"/>
        <end position="48"/>
    </location>
</feature>
<dbReference type="EMBL" id="JAVHNS010000015">
    <property type="protein sequence ID" value="KAK6334288.1"/>
    <property type="molecule type" value="Genomic_DNA"/>
</dbReference>
<dbReference type="PROSITE" id="PS50082">
    <property type="entry name" value="WD_REPEATS_2"/>
    <property type="match status" value="1"/>
</dbReference>
<reference evidence="2 3" key="1">
    <citation type="submission" date="2019-10" db="EMBL/GenBank/DDBJ databases">
        <authorList>
            <person name="Palmer J.M."/>
        </authorList>
    </citation>
    <scope>NUCLEOTIDE SEQUENCE [LARGE SCALE GENOMIC DNA]</scope>
    <source>
        <strain evidence="2 3">TWF730</strain>
    </source>
</reference>
<dbReference type="InterPro" id="IPR015943">
    <property type="entry name" value="WD40/YVTN_repeat-like_dom_sf"/>
</dbReference>
<dbReference type="Gene3D" id="2.130.10.10">
    <property type="entry name" value="YVTN repeat-like/Quinoprotein amine dehydrogenase"/>
    <property type="match status" value="1"/>
</dbReference>
<dbReference type="InterPro" id="IPR036322">
    <property type="entry name" value="WD40_repeat_dom_sf"/>
</dbReference>
<comment type="caution">
    <text evidence="2">The sequence shown here is derived from an EMBL/GenBank/DDBJ whole genome shotgun (WGS) entry which is preliminary data.</text>
</comment>
<keyword evidence="1" id="KW-0853">WD repeat</keyword>
<sequence>MTLSFTKRLPVSLVTSLRFSSDGSKLVSVSEENAIHLWDIFTGTLLQTFVDEEAMHRATYTDAYIRRCGDLVPTAFWEMFIWNGFSKAKVDLFPGIDAYNFVRIDCGPLLATSSVIIDTKLNDFNDGLRVVLYFGWASTGVL</sequence>
<gene>
    <name evidence="2" type="ORF">TWF730_003502</name>
</gene>
<protein>
    <submittedName>
        <fullName evidence="2">Uncharacterized protein</fullName>
    </submittedName>
</protein>
<dbReference type="InterPro" id="IPR001680">
    <property type="entry name" value="WD40_rpt"/>
</dbReference>
<organism evidence="2 3">
    <name type="scientific">Orbilia blumenaviensis</name>
    <dbReference type="NCBI Taxonomy" id="1796055"/>
    <lineage>
        <taxon>Eukaryota</taxon>
        <taxon>Fungi</taxon>
        <taxon>Dikarya</taxon>
        <taxon>Ascomycota</taxon>
        <taxon>Pezizomycotina</taxon>
        <taxon>Orbiliomycetes</taxon>
        <taxon>Orbiliales</taxon>
        <taxon>Orbiliaceae</taxon>
        <taxon>Orbilia</taxon>
    </lineage>
</organism>